<dbReference type="STRING" id="3880.G7IAB2"/>
<evidence type="ECO:0000256" key="8">
    <source>
        <dbReference type="ARBA" id="ARBA00023288"/>
    </source>
</evidence>
<dbReference type="PRINTS" id="PR01217">
    <property type="entry name" value="PRICHEXTENSN"/>
</dbReference>
<evidence type="ECO:0000256" key="1">
    <source>
        <dbReference type="ARBA" id="ARBA00004609"/>
    </source>
</evidence>
<feature type="signal peptide" evidence="10">
    <location>
        <begin position="1"/>
        <end position="21"/>
    </location>
</feature>
<keyword evidence="6" id="KW-1015">Disulfide bond</keyword>
<feature type="domain" description="X8" evidence="11">
    <location>
        <begin position="419"/>
        <end position="502"/>
    </location>
</feature>
<dbReference type="Pfam" id="PF07983">
    <property type="entry name" value="X8"/>
    <property type="match status" value="1"/>
</dbReference>
<dbReference type="GO" id="GO:0005886">
    <property type="term" value="C:plasma membrane"/>
    <property type="evidence" value="ECO:0007669"/>
    <property type="project" value="UniProtKB-SubCell"/>
</dbReference>
<feature type="chain" id="PRO_5014572052" evidence="10">
    <location>
        <begin position="22"/>
        <end position="633"/>
    </location>
</feature>
<evidence type="ECO:0000256" key="5">
    <source>
        <dbReference type="ARBA" id="ARBA00023136"/>
    </source>
</evidence>
<keyword evidence="5" id="KW-0472">Membrane</keyword>
<feature type="compositionally biased region" description="Polar residues" evidence="9">
    <location>
        <begin position="577"/>
        <end position="586"/>
    </location>
</feature>
<dbReference type="OrthoDB" id="417697at2759"/>
<evidence type="ECO:0000256" key="9">
    <source>
        <dbReference type="SAM" id="MobiDB-lite"/>
    </source>
</evidence>
<evidence type="ECO:0000313" key="16">
    <source>
        <dbReference type="Proteomes" id="UP000265566"/>
    </source>
</evidence>
<evidence type="ECO:0000259" key="11">
    <source>
        <dbReference type="SMART" id="SM00768"/>
    </source>
</evidence>
<dbReference type="EnsemblPlants" id="AES61493">
    <property type="protein sequence ID" value="AES61493"/>
    <property type="gene ID" value="MTR_1g084820"/>
</dbReference>
<keyword evidence="15" id="KW-1185">Reference proteome</keyword>
<dbReference type="PANTHER" id="PTHR31044">
    <property type="entry name" value="BETA-1,3 GLUCANASE"/>
    <property type="match status" value="1"/>
</dbReference>
<keyword evidence="7" id="KW-0325">Glycoprotein</keyword>
<reference evidence="16" key="4">
    <citation type="journal article" date="2018" name="Nat. Plants">
        <title>Whole-genome landscape of Medicago truncatula symbiotic genes.</title>
        <authorList>
            <person name="Pecrix Y."/>
            <person name="Staton S.E."/>
            <person name="Sallet E."/>
            <person name="Lelandais-Briere C."/>
            <person name="Moreau S."/>
            <person name="Carrere S."/>
            <person name="Blein T."/>
            <person name="Jardinaud M.F."/>
            <person name="Latrasse D."/>
            <person name="Zouine M."/>
            <person name="Zahm M."/>
            <person name="Kreplak J."/>
            <person name="Mayjonade B."/>
            <person name="Satge C."/>
            <person name="Perez M."/>
            <person name="Cauet S."/>
            <person name="Marande W."/>
            <person name="Chantry-Darmon C."/>
            <person name="Lopez-Roques C."/>
            <person name="Bouchez O."/>
            <person name="Berard A."/>
            <person name="Debelle F."/>
            <person name="Munos S."/>
            <person name="Bendahmane A."/>
            <person name="Berges H."/>
            <person name="Niebel A."/>
            <person name="Buitink J."/>
            <person name="Frugier F."/>
            <person name="Benhamed M."/>
            <person name="Crespi M."/>
            <person name="Gouzy J."/>
            <person name="Gamas P."/>
        </authorList>
    </citation>
    <scope>NUCLEOTIDE SEQUENCE [LARGE SCALE GENOMIC DNA]</scope>
    <source>
        <strain evidence="16">cv. Jemalong A17</strain>
    </source>
</reference>
<comment type="subcellular location">
    <subcellularLocation>
        <location evidence="1">Cell membrane</location>
        <topology evidence="1">Lipid-anchor</topology>
        <topology evidence="1">GPI-anchor</topology>
    </subcellularLocation>
</comment>
<dbReference type="eggNOG" id="ENOG502QRYC">
    <property type="taxonomic scope" value="Eukaryota"/>
</dbReference>
<protein>
    <submittedName>
        <fullName evidence="12">Carbohydrate-binding X8 domain protein</fullName>
    </submittedName>
    <submittedName>
        <fullName evidence="13">Putative glucan endo-1,3-beta-D-glucosidase</fullName>
        <ecNumber evidence="13">3.2.1.39</ecNumber>
    </submittedName>
</protein>
<dbReference type="EC" id="3.2.1.39" evidence="13"/>
<dbReference type="FunFam" id="1.20.58.1040:FF:000001">
    <property type="entry name" value="Glucan endo-1,3-beta-glucosidase 4"/>
    <property type="match status" value="1"/>
</dbReference>
<evidence type="ECO:0000256" key="2">
    <source>
        <dbReference type="ARBA" id="ARBA00022475"/>
    </source>
</evidence>
<dbReference type="Proteomes" id="UP000002051">
    <property type="component" value="Unassembled WGS sequence"/>
</dbReference>
<keyword evidence="8" id="KW-0449">Lipoprotein</keyword>
<evidence type="ECO:0000256" key="10">
    <source>
        <dbReference type="SAM" id="SignalP"/>
    </source>
</evidence>
<dbReference type="ExpressionAtlas" id="G7IAB2">
    <property type="expression patterns" value="differential"/>
</dbReference>
<name>G7IAB2_MEDTR</name>
<organism evidence="12 15">
    <name type="scientific">Medicago truncatula</name>
    <name type="common">Barrel medic</name>
    <name type="synonym">Medicago tribuloides</name>
    <dbReference type="NCBI Taxonomy" id="3880"/>
    <lineage>
        <taxon>Eukaryota</taxon>
        <taxon>Viridiplantae</taxon>
        <taxon>Streptophyta</taxon>
        <taxon>Embryophyta</taxon>
        <taxon>Tracheophyta</taxon>
        <taxon>Spermatophyta</taxon>
        <taxon>Magnoliopsida</taxon>
        <taxon>eudicotyledons</taxon>
        <taxon>Gunneridae</taxon>
        <taxon>Pentapetalae</taxon>
        <taxon>rosids</taxon>
        <taxon>fabids</taxon>
        <taxon>Fabales</taxon>
        <taxon>Fabaceae</taxon>
        <taxon>Papilionoideae</taxon>
        <taxon>50 kb inversion clade</taxon>
        <taxon>NPAAA clade</taxon>
        <taxon>Hologalegina</taxon>
        <taxon>IRL clade</taxon>
        <taxon>Trifolieae</taxon>
        <taxon>Medicago</taxon>
    </lineage>
</organism>
<keyword evidence="13" id="KW-0378">Hydrolase</keyword>
<dbReference type="SMART" id="SM00768">
    <property type="entry name" value="X8"/>
    <property type="match status" value="1"/>
</dbReference>
<evidence type="ECO:0000313" key="12">
    <source>
        <dbReference type="EMBL" id="AES61493.2"/>
    </source>
</evidence>
<evidence type="ECO:0000313" key="13">
    <source>
        <dbReference type="EMBL" id="RHN80891.1"/>
    </source>
</evidence>
<reference evidence="13" key="5">
    <citation type="journal article" date="2018" name="Nat. Plants">
        <title>Whole-genome landscape of Medicago truncatula symbiotic genes.</title>
        <authorList>
            <person name="Pecrix Y."/>
            <person name="Gamas P."/>
            <person name="Carrere S."/>
        </authorList>
    </citation>
    <scope>NUCLEOTIDE SEQUENCE</scope>
    <source>
        <tissue evidence="13">Leaves</tissue>
    </source>
</reference>
<reference evidence="14" key="3">
    <citation type="submission" date="2015-04" db="UniProtKB">
        <authorList>
            <consortium name="EnsemblPlants"/>
        </authorList>
    </citation>
    <scope>IDENTIFICATION</scope>
    <source>
        <strain evidence="14">cv. Jemalong A17</strain>
    </source>
</reference>
<evidence type="ECO:0000256" key="7">
    <source>
        <dbReference type="ARBA" id="ARBA00023180"/>
    </source>
</evidence>
<dbReference type="Gramene" id="rna4869">
    <property type="protein sequence ID" value="RHN80891.1"/>
    <property type="gene ID" value="gene4869"/>
</dbReference>
<keyword evidence="4 10" id="KW-0732">Signal</keyword>
<dbReference type="KEGG" id="mtr:11410062"/>
<dbReference type="EMBL" id="PSQE01000001">
    <property type="protein sequence ID" value="RHN80891.1"/>
    <property type="molecule type" value="Genomic_DNA"/>
</dbReference>
<evidence type="ECO:0000313" key="15">
    <source>
        <dbReference type="Proteomes" id="UP000002051"/>
    </source>
</evidence>
<accession>A0A0C3UQV5</accession>
<feature type="compositionally biased region" description="Low complexity" evidence="9">
    <location>
        <begin position="538"/>
        <end position="567"/>
    </location>
</feature>
<dbReference type="InterPro" id="IPR044788">
    <property type="entry name" value="X8_dom_prot"/>
</dbReference>
<proteinExistence type="predicted"/>
<accession>G7IAB2</accession>
<dbReference type="GO" id="GO:0042973">
    <property type="term" value="F:glucan endo-1,3-beta-D-glucosidase activity"/>
    <property type="evidence" value="ECO:0007669"/>
    <property type="project" value="UniProtKB-EC"/>
</dbReference>
<evidence type="ECO:0000313" key="14">
    <source>
        <dbReference type="EnsemblPlants" id="AES61493"/>
    </source>
</evidence>
<dbReference type="AlphaFoldDB" id="G7IAB2"/>
<dbReference type="InterPro" id="IPR012946">
    <property type="entry name" value="X8"/>
</dbReference>
<dbReference type="Gene3D" id="3.20.20.80">
    <property type="entry name" value="Glycosidases"/>
    <property type="match status" value="1"/>
</dbReference>
<keyword evidence="2" id="KW-1003">Cell membrane</keyword>
<dbReference type="EMBL" id="CM001217">
    <property type="protein sequence ID" value="AES61493.2"/>
    <property type="molecule type" value="Genomic_DNA"/>
</dbReference>
<keyword evidence="3" id="KW-0336">GPI-anchor</keyword>
<sequence length="633" mass="67481">MAKEASFCLLFLSSLLISCSGSLVGFSYHERGDTLTSFLQHSKVSSSQIRAFVTDHWILSTLTNSKLLVDLYLNKSQVEKFITSKPSAVSELKAQLVNFLPHLNIKSIIVSCGSECLLQNELPLIMHALKSIHSILSDLHISKEVKISVAFPLQVLRKLNASQEHEIRRLLSFIKETKSFVMIEDNIDGELRMDDHFVQTIIKRANLAASVLPCKDVPLVLTIKSSVIPSSIEVTQFSKRVSKYLEAKRIAALYVELHTTEDSSMKELKREEEGMFHLSRREILSKFHRRKIIDNTNSPTNTVYPTNPTPVITPSDTPTIIAVPSTNPVTISPTNPAAMPVTVPSTTPVVPLAPTTPTITPAPVFNPATTPTTVPGAPPVTSYPPPVTSYPPPLGNVPVVNPQQPPPSNTNAPSIQGQSWCVAKTGAPQASLQSALDYACGNGADCSQIQQGASCYSPVTLQNHASFAFNSYYQKKPAPTSCDFGGAAMLVSSNPSSGSCIYPSSSSSSSSTSTSPMISSPAPPTQSTSTSIPPPSLTTPSPSIPTIAPPTMSTAPSSIPTAPPTSSGTFGYGTPPSVLNSSNPASGTMPDFGSDSPPIVNTTSASHPRALKPFTGCIVLMIPFVTASLSMRL</sequence>
<dbReference type="PROSITE" id="PS51257">
    <property type="entry name" value="PROKAR_LIPOPROTEIN"/>
    <property type="match status" value="1"/>
</dbReference>
<gene>
    <name evidence="14" type="primary">11410062</name>
    <name evidence="12" type="ordered locus">MTR_1g084820</name>
    <name evidence="13" type="ORF">MtrunA17_Chr1g0193131</name>
</gene>
<feature type="compositionally biased region" description="Low complexity" evidence="9">
    <location>
        <begin position="501"/>
        <end position="531"/>
    </location>
</feature>
<dbReference type="Proteomes" id="UP000265566">
    <property type="component" value="Chromosome 1"/>
</dbReference>
<reference evidence="12 15" key="1">
    <citation type="journal article" date="2011" name="Nature">
        <title>The Medicago genome provides insight into the evolution of rhizobial symbioses.</title>
        <authorList>
            <person name="Young N.D."/>
            <person name="Debelle F."/>
            <person name="Oldroyd G.E."/>
            <person name="Geurts R."/>
            <person name="Cannon S.B."/>
            <person name="Udvardi M.K."/>
            <person name="Benedito V.A."/>
            <person name="Mayer K.F."/>
            <person name="Gouzy J."/>
            <person name="Schoof H."/>
            <person name="Van de Peer Y."/>
            <person name="Proost S."/>
            <person name="Cook D.R."/>
            <person name="Meyers B.C."/>
            <person name="Spannagl M."/>
            <person name="Cheung F."/>
            <person name="De Mita S."/>
            <person name="Krishnakumar V."/>
            <person name="Gundlach H."/>
            <person name="Zhou S."/>
            <person name="Mudge J."/>
            <person name="Bharti A.K."/>
            <person name="Murray J.D."/>
            <person name="Naoumkina M.A."/>
            <person name="Rosen B."/>
            <person name="Silverstein K.A."/>
            <person name="Tang H."/>
            <person name="Rombauts S."/>
            <person name="Zhao P.X."/>
            <person name="Zhou P."/>
            <person name="Barbe V."/>
            <person name="Bardou P."/>
            <person name="Bechner M."/>
            <person name="Bellec A."/>
            <person name="Berger A."/>
            <person name="Berges H."/>
            <person name="Bidwell S."/>
            <person name="Bisseling T."/>
            <person name="Choisne N."/>
            <person name="Couloux A."/>
            <person name="Denny R."/>
            <person name="Deshpande S."/>
            <person name="Dai X."/>
            <person name="Doyle J.J."/>
            <person name="Dudez A.M."/>
            <person name="Farmer A.D."/>
            <person name="Fouteau S."/>
            <person name="Franken C."/>
            <person name="Gibelin C."/>
            <person name="Gish J."/>
            <person name="Goldstein S."/>
            <person name="Gonzalez A.J."/>
            <person name="Green P.J."/>
            <person name="Hallab A."/>
            <person name="Hartog M."/>
            <person name="Hua A."/>
            <person name="Humphray S.J."/>
            <person name="Jeong D.H."/>
            <person name="Jing Y."/>
            <person name="Jocker A."/>
            <person name="Kenton S.M."/>
            <person name="Kim D.J."/>
            <person name="Klee K."/>
            <person name="Lai H."/>
            <person name="Lang C."/>
            <person name="Lin S."/>
            <person name="Macmil S.L."/>
            <person name="Magdelenat G."/>
            <person name="Matthews L."/>
            <person name="McCorrison J."/>
            <person name="Monaghan E.L."/>
            <person name="Mun J.H."/>
            <person name="Najar F.Z."/>
            <person name="Nicholson C."/>
            <person name="Noirot C."/>
            <person name="O'Bleness M."/>
            <person name="Paule C.R."/>
            <person name="Poulain J."/>
            <person name="Prion F."/>
            <person name="Qin B."/>
            <person name="Qu C."/>
            <person name="Retzel E.F."/>
            <person name="Riddle C."/>
            <person name="Sallet E."/>
            <person name="Samain S."/>
            <person name="Samson N."/>
            <person name="Sanders I."/>
            <person name="Saurat O."/>
            <person name="Scarpelli C."/>
            <person name="Schiex T."/>
            <person name="Segurens B."/>
            <person name="Severin A.J."/>
            <person name="Sherrier D.J."/>
            <person name="Shi R."/>
            <person name="Sims S."/>
            <person name="Singer S.R."/>
            <person name="Sinharoy S."/>
            <person name="Sterck L."/>
            <person name="Viollet A."/>
            <person name="Wang B.B."/>
            <person name="Wang K."/>
            <person name="Wang M."/>
            <person name="Wang X."/>
            <person name="Warfsmann J."/>
            <person name="Weissenbach J."/>
            <person name="White D.D."/>
            <person name="White J.D."/>
            <person name="Wiley G.B."/>
            <person name="Wincker P."/>
            <person name="Xing Y."/>
            <person name="Yang L."/>
            <person name="Yao Z."/>
            <person name="Ying F."/>
            <person name="Zhai J."/>
            <person name="Zhou L."/>
            <person name="Zuber A."/>
            <person name="Denarie J."/>
            <person name="Dixon R.A."/>
            <person name="May G.D."/>
            <person name="Schwartz D.C."/>
            <person name="Rogers J."/>
            <person name="Quetier F."/>
            <person name="Town C.D."/>
            <person name="Roe B.A."/>
        </authorList>
    </citation>
    <scope>NUCLEOTIDE SEQUENCE [LARGE SCALE GENOMIC DNA]</scope>
    <source>
        <strain evidence="12">A17</strain>
        <strain evidence="14 15">cv. Jemalong A17</strain>
    </source>
</reference>
<reference evidence="12 15" key="2">
    <citation type="journal article" date="2014" name="BMC Genomics">
        <title>An improved genome release (version Mt4.0) for the model legume Medicago truncatula.</title>
        <authorList>
            <person name="Tang H."/>
            <person name="Krishnakumar V."/>
            <person name="Bidwell S."/>
            <person name="Rosen B."/>
            <person name="Chan A."/>
            <person name="Zhou S."/>
            <person name="Gentzbittel L."/>
            <person name="Childs K.L."/>
            <person name="Yandell M."/>
            <person name="Gundlach H."/>
            <person name="Mayer K.F."/>
            <person name="Schwartz D.C."/>
            <person name="Town C.D."/>
        </authorList>
    </citation>
    <scope>GENOME REANNOTATION</scope>
    <source>
        <strain evidence="14 15">cv. Jemalong A17</strain>
    </source>
</reference>
<dbReference type="Gene3D" id="1.20.58.1040">
    <property type="match status" value="1"/>
</dbReference>
<keyword evidence="13" id="KW-0326">Glycosidase</keyword>
<feature type="region of interest" description="Disordered" evidence="9">
    <location>
        <begin position="501"/>
        <end position="604"/>
    </location>
</feature>
<dbReference type="GO" id="GO:0098552">
    <property type="term" value="C:side of membrane"/>
    <property type="evidence" value="ECO:0007669"/>
    <property type="project" value="UniProtKB-KW"/>
</dbReference>
<dbReference type="PANTHER" id="PTHR31044:SF139">
    <property type="entry name" value="CARBOHYDRATE-BINDING X8 DOMAIN PROTEIN"/>
    <property type="match status" value="1"/>
</dbReference>
<evidence type="ECO:0000256" key="3">
    <source>
        <dbReference type="ARBA" id="ARBA00022622"/>
    </source>
</evidence>
<evidence type="ECO:0000256" key="4">
    <source>
        <dbReference type="ARBA" id="ARBA00022729"/>
    </source>
</evidence>
<evidence type="ECO:0000256" key="6">
    <source>
        <dbReference type="ARBA" id="ARBA00023157"/>
    </source>
</evidence>
<dbReference type="GO" id="GO:0009506">
    <property type="term" value="C:plasmodesma"/>
    <property type="evidence" value="ECO:0007669"/>
    <property type="project" value="UniProtKB-ARBA"/>
</dbReference>